<gene>
    <name evidence="3" type="ORF">ACFPOD_15175</name>
</gene>
<keyword evidence="2" id="KW-1133">Transmembrane helix</keyword>
<dbReference type="Proteomes" id="UP001596107">
    <property type="component" value="Unassembled WGS sequence"/>
</dbReference>
<organism evidence="3 4">
    <name type="scientific">Nitratireductor kimnyeongensis</name>
    <dbReference type="NCBI Taxonomy" id="430679"/>
    <lineage>
        <taxon>Bacteria</taxon>
        <taxon>Pseudomonadati</taxon>
        <taxon>Pseudomonadota</taxon>
        <taxon>Alphaproteobacteria</taxon>
        <taxon>Hyphomicrobiales</taxon>
        <taxon>Phyllobacteriaceae</taxon>
        <taxon>Nitratireductor</taxon>
    </lineage>
</organism>
<reference evidence="4" key="1">
    <citation type="journal article" date="2019" name="Int. J. Syst. Evol. Microbiol.">
        <title>The Global Catalogue of Microorganisms (GCM) 10K type strain sequencing project: providing services to taxonomists for standard genome sequencing and annotation.</title>
        <authorList>
            <consortium name="The Broad Institute Genomics Platform"/>
            <consortium name="The Broad Institute Genome Sequencing Center for Infectious Disease"/>
            <person name="Wu L."/>
            <person name="Ma J."/>
        </authorList>
    </citation>
    <scope>NUCLEOTIDE SEQUENCE [LARGE SCALE GENOMIC DNA]</scope>
    <source>
        <strain evidence="4">JCM 3366</strain>
    </source>
</reference>
<feature type="transmembrane region" description="Helical" evidence="2">
    <location>
        <begin position="167"/>
        <end position="188"/>
    </location>
</feature>
<evidence type="ECO:0008006" key="5">
    <source>
        <dbReference type="Google" id="ProtNLM"/>
    </source>
</evidence>
<proteinExistence type="predicted"/>
<comment type="caution">
    <text evidence="3">The sequence shown here is derived from an EMBL/GenBank/DDBJ whole genome shotgun (WGS) entry which is preliminary data.</text>
</comment>
<name>A0ABW0TC31_9HYPH</name>
<evidence type="ECO:0000256" key="1">
    <source>
        <dbReference type="SAM" id="MobiDB-lite"/>
    </source>
</evidence>
<keyword evidence="2" id="KW-0812">Transmembrane</keyword>
<dbReference type="EMBL" id="JBHSNB010000003">
    <property type="protein sequence ID" value="MFC5586455.1"/>
    <property type="molecule type" value="Genomic_DNA"/>
</dbReference>
<evidence type="ECO:0000313" key="3">
    <source>
        <dbReference type="EMBL" id="MFC5586455.1"/>
    </source>
</evidence>
<feature type="region of interest" description="Disordered" evidence="1">
    <location>
        <begin position="261"/>
        <end position="310"/>
    </location>
</feature>
<keyword evidence="4" id="KW-1185">Reference proteome</keyword>
<dbReference type="RefSeq" id="WP_223021875.1">
    <property type="nucleotide sequence ID" value="NZ_CP078143.1"/>
</dbReference>
<feature type="compositionally biased region" description="Polar residues" evidence="1">
    <location>
        <begin position="232"/>
        <end position="243"/>
    </location>
</feature>
<keyword evidence="2" id="KW-0472">Membrane</keyword>
<feature type="region of interest" description="Disordered" evidence="1">
    <location>
        <begin position="207"/>
        <end position="247"/>
    </location>
</feature>
<feature type="compositionally biased region" description="Gly residues" evidence="1">
    <location>
        <begin position="266"/>
        <end position="275"/>
    </location>
</feature>
<accession>A0ABW0TC31</accession>
<protein>
    <recommendedName>
        <fullName evidence="5">Transcriptional regulator</fullName>
    </recommendedName>
</protein>
<evidence type="ECO:0000256" key="2">
    <source>
        <dbReference type="SAM" id="Phobius"/>
    </source>
</evidence>
<evidence type="ECO:0000313" key="4">
    <source>
        <dbReference type="Proteomes" id="UP001596107"/>
    </source>
</evidence>
<sequence>MADFSAVLKKTIDALSENTPAARERIYQKARATIENKLKGMDPAPSTAVADRQRKLLEDAIARVEAEYAPPPAPEEPAQDELDQIFAELDVDPAKPRDPVPSAFQAQRTPPEPASFEDRTSQDAGPEPVDGKAGQAARVEAPSASGAEPALETPPPPPRRKSGKGGATGLIAGVVLLLAALVAGAWFYKDDLTRLAGFDGAEQTLAENGESAPVSGGETSGDNESAAPAPSETGNTDASQQPAQPEPVQKFTQRLLADGREVDEGPAGGEPGLGEGTSVAQATVPNDGDAIQPPPSQGSQTESPGPSEALPVGQKAIYYEERTSVSQGSADLGAVVWSVVQESPGNDLPPEPAIRADATIPEKNLQLKMTIRRNADESLPASHILEIIFLTPDDFDGGGIDSVLRVSLKRSEQDTGNPLLGIPAKIADGFFLVALSDSTADTETNMLLLRRQSWIDIPVVYKSGRRALITIEKGIPGDKVFTDVLNAWQSATSG</sequence>
<feature type="region of interest" description="Disordered" evidence="1">
    <location>
        <begin position="92"/>
        <end position="165"/>
    </location>
</feature>